<dbReference type="SMART" id="SM00248">
    <property type="entry name" value="ANK"/>
    <property type="match status" value="3"/>
</dbReference>
<reference evidence="4" key="1">
    <citation type="journal article" date="2023" name="Insect Mol. Biol.">
        <title>Genome sequencing provides insights into the evolution of gene families encoding plant cell wall-degrading enzymes in longhorned beetles.</title>
        <authorList>
            <person name="Shin N.R."/>
            <person name="Okamura Y."/>
            <person name="Kirsch R."/>
            <person name="Pauchet Y."/>
        </authorList>
    </citation>
    <scope>NUCLEOTIDE SEQUENCE</scope>
    <source>
        <strain evidence="4">RBIC_L_NR</strain>
    </source>
</reference>
<protein>
    <recommendedName>
        <fullName evidence="6">Ankyrin repeat domain-containing protein 39</fullName>
    </recommendedName>
</protein>
<organism evidence="4 5">
    <name type="scientific">Rhamnusium bicolor</name>
    <dbReference type="NCBI Taxonomy" id="1586634"/>
    <lineage>
        <taxon>Eukaryota</taxon>
        <taxon>Metazoa</taxon>
        <taxon>Ecdysozoa</taxon>
        <taxon>Arthropoda</taxon>
        <taxon>Hexapoda</taxon>
        <taxon>Insecta</taxon>
        <taxon>Pterygota</taxon>
        <taxon>Neoptera</taxon>
        <taxon>Endopterygota</taxon>
        <taxon>Coleoptera</taxon>
        <taxon>Polyphaga</taxon>
        <taxon>Cucujiformia</taxon>
        <taxon>Chrysomeloidea</taxon>
        <taxon>Cerambycidae</taxon>
        <taxon>Lepturinae</taxon>
        <taxon>Rhagiini</taxon>
        <taxon>Rhamnusium</taxon>
    </lineage>
</organism>
<dbReference type="InterPro" id="IPR036770">
    <property type="entry name" value="Ankyrin_rpt-contain_sf"/>
</dbReference>
<accession>A0AAV8ZPL3</accession>
<evidence type="ECO:0000313" key="5">
    <source>
        <dbReference type="Proteomes" id="UP001162156"/>
    </source>
</evidence>
<sequence>MSHCEDKHCTCAHTVAAQSLDELEFEKGVWYAAQYGDLVRVTKLLCNYESDPDKRDSAGYTALHYAARNGHLDVCKFLIEKGADIDSVTRVGKATALCRASSAGKKDVVEYLINQKANIFIQDSDGKTALHRAAENKHLPICEILLKVAPSLKEVADNRGTKIDLEKVN</sequence>
<dbReference type="EMBL" id="JANEYF010001038">
    <property type="protein sequence ID" value="KAJ8966238.1"/>
    <property type="molecule type" value="Genomic_DNA"/>
</dbReference>
<dbReference type="AlphaFoldDB" id="A0AAV8ZPL3"/>
<feature type="repeat" description="ANK" evidence="3">
    <location>
        <begin position="125"/>
        <end position="157"/>
    </location>
</feature>
<gene>
    <name evidence="4" type="ORF">NQ314_003653</name>
</gene>
<dbReference type="PROSITE" id="PS50297">
    <property type="entry name" value="ANK_REP_REGION"/>
    <property type="match status" value="2"/>
</dbReference>
<dbReference type="SUPFAM" id="SSF48403">
    <property type="entry name" value="Ankyrin repeat"/>
    <property type="match status" value="1"/>
</dbReference>
<name>A0AAV8ZPL3_9CUCU</name>
<proteinExistence type="predicted"/>
<dbReference type="PROSITE" id="PS50088">
    <property type="entry name" value="ANK_REPEAT"/>
    <property type="match status" value="2"/>
</dbReference>
<evidence type="ECO:0000256" key="2">
    <source>
        <dbReference type="ARBA" id="ARBA00023043"/>
    </source>
</evidence>
<dbReference type="Pfam" id="PF12796">
    <property type="entry name" value="Ank_2"/>
    <property type="match status" value="2"/>
</dbReference>
<keyword evidence="5" id="KW-1185">Reference proteome</keyword>
<dbReference type="PANTHER" id="PTHR24171:SF9">
    <property type="entry name" value="ANKYRIN REPEAT DOMAIN-CONTAINING PROTEIN 39"/>
    <property type="match status" value="1"/>
</dbReference>
<dbReference type="InterPro" id="IPR002110">
    <property type="entry name" value="Ankyrin_rpt"/>
</dbReference>
<evidence type="ECO:0000256" key="3">
    <source>
        <dbReference type="PROSITE-ProRule" id="PRU00023"/>
    </source>
</evidence>
<dbReference type="PANTHER" id="PTHR24171">
    <property type="entry name" value="ANKYRIN REPEAT DOMAIN-CONTAINING PROTEIN 39-RELATED"/>
    <property type="match status" value="1"/>
</dbReference>
<keyword evidence="2 3" id="KW-0040">ANK repeat</keyword>
<evidence type="ECO:0000313" key="4">
    <source>
        <dbReference type="EMBL" id="KAJ8966238.1"/>
    </source>
</evidence>
<feature type="repeat" description="ANK" evidence="3">
    <location>
        <begin position="58"/>
        <end position="90"/>
    </location>
</feature>
<dbReference type="Proteomes" id="UP001162156">
    <property type="component" value="Unassembled WGS sequence"/>
</dbReference>
<keyword evidence="1" id="KW-0677">Repeat</keyword>
<evidence type="ECO:0000256" key="1">
    <source>
        <dbReference type="ARBA" id="ARBA00022737"/>
    </source>
</evidence>
<dbReference type="PRINTS" id="PR01415">
    <property type="entry name" value="ANKYRIN"/>
</dbReference>
<evidence type="ECO:0008006" key="6">
    <source>
        <dbReference type="Google" id="ProtNLM"/>
    </source>
</evidence>
<dbReference type="Gene3D" id="1.25.40.20">
    <property type="entry name" value="Ankyrin repeat-containing domain"/>
    <property type="match status" value="1"/>
</dbReference>
<comment type="caution">
    <text evidence="4">The sequence shown here is derived from an EMBL/GenBank/DDBJ whole genome shotgun (WGS) entry which is preliminary data.</text>
</comment>